<evidence type="ECO:0000313" key="2">
    <source>
        <dbReference type="EMBL" id="AWK76641.1"/>
    </source>
</evidence>
<dbReference type="EMBL" id="CP021355">
    <property type="protein sequence ID" value="AWK76641.1"/>
    <property type="molecule type" value="Genomic_DNA"/>
</dbReference>
<dbReference type="KEGG" id="roz:CBI38_31220"/>
<name>A0A2S2C6W1_9NOCA</name>
<keyword evidence="2" id="KW-0614">Plasmid</keyword>
<keyword evidence="3" id="KW-1185">Reference proteome</keyword>
<evidence type="ECO:0000313" key="3">
    <source>
        <dbReference type="Proteomes" id="UP000245711"/>
    </source>
</evidence>
<organism evidence="2 3">
    <name type="scientific">Rhodococcus oxybenzonivorans</name>
    <dbReference type="NCBI Taxonomy" id="1990687"/>
    <lineage>
        <taxon>Bacteria</taxon>
        <taxon>Bacillati</taxon>
        <taxon>Actinomycetota</taxon>
        <taxon>Actinomycetes</taxon>
        <taxon>Mycobacteriales</taxon>
        <taxon>Nocardiaceae</taxon>
        <taxon>Rhodococcus</taxon>
    </lineage>
</organism>
<dbReference type="Proteomes" id="UP000245711">
    <property type="component" value="Plasmid pRB98"/>
</dbReference>
<accession>A0A2S2C6W1</accession>
<dbReference type="AlphaFoldDB" id="A0A2S2C6W1"/>
<geneLocation type="plasmid" evidence="3">
    <name>prb98</name>
</geneLocation>
<evidence type="ECO:0000259" key="1">
    <source>
        <dbReference type="Pfam" id="PF14088"/>
    </source>
</evidence>
<feature type="domain" description="DUF4268" evidence="1">
    <location>
        <begin position="163"/>
        <end position="294"/>
    </location>
</feature>
<gene>
    <name evidence="2" type="ORF">CBI38_31220</name>
</gene>
<dbReference type="OrthoDB" id="570199at2"/>
<dbReference type="Pfam" id="PF14088">
    <property type="entry name" value="DUF4268"/>
    <property type="match status" value="1"/>
</dbReference>
<reference evidence="2 3" key="1">
    <citation type="submission" date="2017-05" db="EMBL/GenBank/DDBJ databases">
        <title>Isolation of Rhodococcus sp. S2-17 biodegrading of BP-3.</title>
        <authorList>
            <person name="Lee Y."/>
            <person name="Kim K.H."/>
            <person name="Chun B.H."/>
            <person name="Jung H.S."/>
            <person name="Jeon C.O."/>
        </authorList>
    </citation>
    <scope>NUCLEOTIDE SEQUENCE [LARGE SCALE GENOMIC DNA]</scope>
    <source>
        <strain evidence="2 3">S2-17</strain>
        <plasmid evidence="3">prb98</plasmid>
    </source>
</reference>
<proteinExistence type="predicted"/>
<sequence length="309" mass="34731">MIWPNEARDFTPWLLQNVDVLSDLLGMDLVLDVAEHPVGSFSLDLKGYDETTGEVVIVENQLEPSNHTHLGQIITYAAGTDPTTIVWVTTGFRPEHRAAIDWLNQRTDDNTRVFGIVIRVVKIGNSQAAPNFELVAQPNDWEKQVKKATSSAHGEASAMVRQYRDFWEAVLEQIRANHPEWTRAQTSGAPWCNTPLGLSGVVLSMAWVNGSLVTQIYFDSRDADLNRARFDWLREHRSAFETALGQTLSWDEMSGRKGARIVLNSTFNDISATERWPEMITWLIEQQTLFRGTLSAVGGVAALRDIRPL</sequence>
<dbReference type="InterPro" id="IPR025364">
    <property type="entry name" value="DUF4268"/>
</dbReference>
<protein>
    <recommendedName>
        <fullName evidence="1">DUF4268 domain-containing protein</fullName>
    </recommendedName>
</protein>